<dbReference type="KEGG" id="tce:A3L02_00010"/>
<reference evidence="1 2" key="1">
    <citation type="submission" date="2016-03" db="EMBL/GenBank/DDBJ databases">
        <title>Complete genome sequence of Thermococcus celer.</title>
        <authorList>
            <person name="Oger P.M."/>
        </authorList>
    </citation>
    <scope>NUCLEOTIDE SEQUENCE [LARGE SCALE GENOMIC DNA]</scope>
    <source>
        <strain evidence="1 2">Vu 13</strain>
    </source>
</reference>
<name>A0A218NZJ7_THECE</name>
<proteinExistence type="predicted"/>
<gene>
    <name evidence="1" type="ORF">A3L02_00010</name>
</gene>
<sequence>MQDCGRFDVFLVSLEAFNLLIANAIPMIRTNPQLILHCYLDSLLLKRNRKEFMKEQIMYDLSKVN</sequence>
<protein>
    <submittedName>
        <fullName evidence="1">Uncharacterized protein</fullName>
    </submittedName>
</protein>
<dbReference type="Proteomes" id="UP000197156">
    <property type="component" value="Chromosome"/>
</dbReference>
<evidence type="ECO:0000313" key="1">
    <source>
        <dbReference type="EMBL" id="ASI98069.1"/>
    </source>
</evidence>
<accession>A0A218NZJ7</accession>
<dbReference type="AlphaFoldDB" id="A0A218NZJ7"/>
<dbReference type="EMBL" id="CP014854">
    <property type="protein sequence ID" value="ASI98069.1"/>
    <property type="molecule type" value="Genomic_DNA"/>
</dbReference>
<keyword evidence="2" id="KW-1185">Reference proteome</keyword>
<evidence type="ECO:0000313" key="2">
    <source>
        <dbReference type="Proteomes" id="UP000197156"/>
    </source>
</evidence>
<organism evidence="1 2">
    <name type="scientific">Thermococcus celer Vu 13 = JCM 8558</name>
    <dbReference type="NCBI Taxonomy" id="1293037"/>
    <lineage>
        <taxon>Archaea</taxon>
        <taxon>Methanobacteriati</taxon>
        <taxon>Methanobacteriota</taxon>
        <taxon>Thermococci</taxon>
        <taxon>Thermococcales</taxon>
        <taxon>Thermococcaceae</taxon>
        <taxon>Thermococcus</taxon>
    </lineage>
</organism>